<protein>
    <submittedName>
        <fullName evidence="3">Uncharacterized protein</fullName>
    </submittedName>
</protein>
<gene>
    <name evidence="3" type="ORF">AO353_22490</name>
</gene>
<reference evidence="4" key="1">
    <citation type="submission" date="2015-09" db="EMBL/GenBank/DDBJ databases">
        <title>Whole genome sequence of Pseudomonas fluorescens FW300-N2E3.</title>
        <authorList>
            <person name="Ray J."/>
            <person name="Melnyk R."/>
            <person name="Deutschbauer A."/>
        </authorList>
    </citation>
    <scope>NUCLEOTIDE SEQUENCE [LARGE SCALE GENOMIC DNA]</scope>
    <source>
        <strain evidence="4">FW300-N2E3</strain>
    </source>
</reference>
<evidence type="ECO:0000313" key="3">
    <source>
        <dbReference type="EMBL" id="ALI03703.1"/>
    </source>
</evidence>
<dbReference type="EMBL" id="CP012830">
    <property type="protein sequence ID" value="ALI03703.1"/>
    <property type="molecule type" value="Genomic_DNA"/>
</dbReference>
<organism evidence="3 4">
    <name type="scientific">Pseudomonas fluorescens</name>
    <dbReference type="NCBI Taxonomy" id="294"/>
    <lineage>
        <taxon>Bacteria</taxon>
        <taxon>Pseudomonadati</taxon>
        <taxon>Pseudomonadota</taxon>
        <taxon>Gammaproteobacteria</taxon>
        <taxon>Pseudomonadales</taxon>
        <taxon>Pseudomonadaceae</taxon>
        <taxon>Pseudomonas</taxon>
    </lineage>
</organism>
<reference evidence="3 4" key="2">
    <citation type="journal article" date="2018" name="Nature">
        <title>Mutant phenotypes for thousands of bacterial genes of unknown function.</title>
        <authorList>
            <person name="Price M.N."/>
            <person name="Wetmore K.M."/>
            <person name="Waters R.J."/>
            <person name="Callaghan M."/>
            <person name="Ray J."/>
            <person name="Liu H."/>
            <person name="Kuehl J.V."/>
            <person name="Melnyk R.A."/>
            <person name="Lamson J.S."/>
            <person name="Suh Y."/>
            <person name="Carlson H.K."/>
            <person name="Esquivel Z."/>
            <person name="Sadeeshkumar H."/>
            <person name="Chakraborty R."/>
            <person name="Zane G.M."/>
            <person name="Rubin B.E."/>
            <person name="Wall J.D."/>
            <person name="Visel A."/>
            <person name="Bristow J."/>
            <person name="Blow M.J."/>
            <person name="Arkin A.P."/>
            <person name="Deutschbauer A.M."/>
        </authorList>
    </citation>
    <scope>NUCLEOTIDE SEQUENCE [LARGE SCALE GENOMIC DNA]</scope>
    <source>
        <strain evidence="3 4">FW300-N2E3</strain>
    </source>
</reference>
<keyword evidence="2" id="KW-0812">Transmembrane</keyword>
<sequence>MAIAITSKVVITVTSNVVIAITSKVFTAQSTVSNSPAVVIGFLAFSATIALGARRVTFTRMSTTATAAAAISATTTISTTITAAVTTTFFGIGRTHYRQPGGEQRRGSKHQYARHNCG</sequence>
<feature type="transmembrane region" description="Helical" evidence="2">
    <location>
        <begin position="36"/>
        <end position="53"/>
    </location>
</feature>
<keyword evidence="2" id="KW-1133">Transmembrane helix</keyword>
<feature type="compositionally biased region" description="Basic residues" evidence="1">
    <location>
        <begin position="107"/>
        <end position="118"/>
    </location>
</feature>
<dbReference type="AlphaFoldDB" id="A0A0N9VY09"/>
<dbReference type="Proteomes" id="UP000066487">
    <property type="component" value="Chromosome"/>
</dbReference>
<proteinExistence type="predicted"/>
<name>A0A0N9VY09_PSEFL</name>
<evidence type="ECO:0000313" key="4">
    <source>
        <dbReference type="Proteomes" id="UP000066487"/>
    </source>
</evidence>
<keyword evidence="2" id="KW-0472">Membrane</keyword>
<evidence type="ECO:0000256" key="1">
    <source>
        <dbReference type="SAM" id="MobiDB-lite"/>
    </source>
</evidence>
<accession>A0A0N9VY09</accession>
<feature type="region of interest" description="Disordered" evidence="1">
    <location>
        <begin position="97"/>
        <end position="118"/>
    </location>
</feature>
<evidence type="ECO:0000256" key="2">
    <source>
        <dbReference type="SAM" id="Phobius"/>
    </source>
</evidence>